<dbReference type="SUPFAM" id="SSF52540">
    <property type="entry name" value="P-loop containing nucleoside triphosphate hydrolases"/>
    <property type="match status" value="1"/>
</dbReference>
<dbReference type="Proteomes" id="UP000332933">
    <property type="component" value="Unassembled WGS sequence"/>
</dbReference>
<evidence type="ECO:0000256" key="9">
    <source>
        <dbReference type="ARBA" id="ARBA00023136"/>
    </source>
</evidence>
<name>A0A485LSK4_9STRA</name>
<dbReference type="PANTHER" id="PTHR24223">
    <property type="entry name" value="ATP-BINDING CASSETTE SUB-FAMILY C"/>
    <property type="match status" value="1"/>
</dbReference>
<dbReference type="SUPFAM" id="SSF90123">
    <property type="entry name" value="ABC transporter transmembrane region"/>
    <property type="match status" value="1"/>
</dbReference>
<feature type="transmembrane region" description="Helical" evidence="10">
    <location>
        <begin position="197"/>
        <end position="217"/>
    </location>
</feature>
<comment type="similarity">
    <text evidence="2">Belongs to the ABC transporter superfamily. ABCC family. Conjugate transporter (TC 3.A.1.208) subfamily.</text>
</comment>
<sequence>MVDVAATTDFAEDYSLLVSPSITTPMNMANLELFTPAHMATTPSFNEAPSGQLVLEEERVDGSVSASVYLDYLEAGGGWCTMWWLAFVLALWQALSIAGDLWLNVWSGTATTETSAEFVNESGYYLSIYAALSVAGALSTSFRSMVVYGSGLKASQQLFDRMTHALLRAPMRFFDQNPVGRILNRYTNDMGTVDVDIPFTLGYVSSVTFLAGCTLATAMYMTQYMGLLILPLVYIYVAMGQFYVKPARELERVNKITKSPLLNLITESIEGVLVIRAFGDKQLRRFMRMHFRNVDDTNGSTYAKEVATQWLALYIQLTSVAVLAVLSVALIWMRDRLSPGLVALALNYIFSSLGFLENLVPTFAYFETLMVAPERIADYCKIEAEAPRVISGAVAHDWPTKGDIVFDNMAFRYKENDPLVLKDVNLHIRSGEKIGIVGRTGAGKSSLTMALFRINELASGSIKIDGMDISKVGVKTLRSAIAIIPQTPVLFKGTLRNYLDPFGEFSDDELWACLHKVKLTDRIGGVDGKLDSQVEENGENFSVGERQMLCMGRALLRQARIVVMDEATAAIDHETDQNLQRVIRTEFASSTVLTIAHRLDTVLDADRILVFDQGRLAQCDKPKALIGQGSGIFYELCSEGGYLDKVVTHQQ</sequence>
<reference evidence="13" key="2">
    <citation type="submission" date="2019-06" db="EMBL/GenBank/DDBJ databases">
        <title>Genomics analysis of Aphanomyces spp. identifies a new class of oomycete effector associated with host adaptation.</title>
        <authorList>
            <person name="Gaulin E."/>
        </authorList>
    </citation>
    <scope>NUCLEOTIDE SEQUENCE</scope>
    <source>
        <strain evidence="13">CBS 578.67</strain>
    </source>
</reference>
<evidence type="ECO:0000256" key="8">
    <source>
        <dbReference type="ARBA" id="ARBA00022989"/>
    </source>
</evidence>
<keyword evidence="6" id="KW-0547">Nucleotide-binding</keyword>
<dbReference type="InterPro" id="IPR003439">
    <property type="entry name" value="ABC_transporter-like_ATP-bd"/>
</dbReference>
<feature type="transmembrane region" description="Helical" evidence="10">
    <location>
        <begin position="224"/>
        <end position="244"/>
    </location>
</feature>
<keyword evidence="8 10" id="KW-1133">Transmembrane helix</keyword>
<dbReference type="Gene3D" id="1.20.1560.10">
    <property type="entry name" value="ABC transporter type 1, transmembrane domain"/>
    <property type="match status" value="1"/>
</dbReference>
<dbReference type="AlphaFoldDB" id="A0A485LSK4"/>
<evidence type="ECO:0000256" key="7">
    <source>
        <dbReference type="ARBA" id="ARBA00022840"/>
    </source>
</evidence>
<dbReference type="InterPro" id="IPR044726">
    <property type="entry name" value="ABCC_6TM_D2"/>
</dbReference>
<dbReference type="InterPro" id="IPR017871">
    <property type="entry name" value="ABC_transporter-like_CS"/>
</dbReference>
<dbReference type="Pfam" id="PF00005">
    <property type="entry name" value="ABC_tran"/>
    <property type="match status" value="1"/>
</dbReference>
<evidence type="ECO:0000256" key="5">
    <source>
        <dbReference type="ARBA" id="ARBA00022737"/>
    </source>
</evidence>
<keyword evidence="5" id="KW-0677">Repeat</keyword>
<keyword evidence="9 10" id="KW-0472">Membrane</keyword>
<dbReference type="PROSITE" id="PS50893">
    <property type="entry name" value="ABC_TRANSPORTER_2"/>
    <property type="match status" value="1"/>
</dbReference>
<evidence type="ECO:0000313" key="13">
    <source>
        <dbReference type="EMBL" id="KAF0682716.1"/>
    </source>
</evidence>
<dbReference type="EMBL" id="VJMH01007491">
    <property type="protein sequence ID" value="KAF0682716.1"/>
    <property type="molecule type" value="Genomic_DNA"/>
</dbReference>
<protein>
    <submittedName>
        <fullName evidence="14">Aste57867_25167 protein</fullName>
    </submittedName>
</protein>
<dbReference type="EMBL" id="CAADRA010007517">
    <property type="protein sequence ID" value="VFU01796.1"/>
    <property type="molecule type" value="Genomic_DNA"/>
</dbReference>
<feature type="transmembrane region" description="Helical" evidence="10">
    <location>
        <begin position="82"/>
        <end position="103"/>
    </location>
</feature>
<dbReference type="GO" id="GO:0016887">
    <property type="term" value="F:ATP hydrolysis activity"/>
    <property type="evidence" value="ECO:0007669"/>
    <property type="project" value="InterPro"/>
</dbReference>
<dbReference type="InterPro" id="IPR003593">
    <property type="entry name" value="AAA+_ATPase"/>
</dbReference>
<dbReference type="PROSITE" id="PS50929">
    <property type="entry name" value="ABC_TM1F"/>
    <property type="match status" value="1"/>
</dbReference>
<dbReference type="Pfam" id="PF00664">
    <property type="entry name" value="ABC_membrane"/>
    <property type="match status" value="1"/>
</dbReference>
<dbReference type="SMART" id="SM00382">
    <property type="entry name" value="AAA"/>
    <property type="match status" value="1"/>
</dbReference>
<evidence type="ECO:0000256" key="10">
    <source>
        <dbReference type="SAM" id="Phobius"/>
    </source>
</evidence>
<dbReference type="InterPro" id="IPR050173">
    <property type="entry name" value="ABC_transporter_C-like"/>
</dbReference>
<dbReference type="InterPro" id="IPR036640">
    <property type="entry name" value="ABC1_TM_sf"/>
</dbReference>
<dbReference type="CDD" id="cd18580">
    <property type="entry name" value="ABC_6TM_ABCC_D2"/>
    <property type="match status" value="1"/>
</dbReference>
<evidence type="ECO:0000256" key="6">
    <source>
        <dbReference type="ARBA" id="ARBA00022741"/>
    </source>
</evidence>
<feature type="transmembrane region" description="Helical" evidence="10">
    <location>
        <begin position="311"/>
        <end position="333"/>
    </location>
</feature>
<dbReference type="GO" id="GO:0005774">
    <property type="term" value="C:vacuolar membrane"/>
    <property type="evidence" value="ECO:0007669"/>
    <property type="project" value="UniProtKB-SubCell"/>
</dbReference>
<keyword evidence="7" id="KW-0067">ATP-binding</keyword>
<comment type="subcellular location">
    <subcellularLocation>
        <location evidence="1">Vacuole membrane</location>
        <topology evidence="1">Multi-pass membrane protein</topology>
    </subcellularLocation>
</comment>
<evidence type="ECO:0000259" key="12">
    <source>
        <dbReference type="PROSITE" id="PS50929"/>
    </source>
</evidence>
<dbReference type="GO" id="GO:0005524">
    <property type="term" value="F:ATP binding"/>
    <property type="evidence" value="ECO:0007669"/>
    <property type="project" value="UniProtKB-KW"/>
</dbReference>
<dbReference type="FunFam" id="3.40.50.300:FF:000610">
    <property type="entry name" value="Multidrug resistance-associated ABC transporter"/>
    <property type="match status" value="1"/>
</dbReference>
<dbReference type="PROSITE" id="PS00211">
    <property type="entry name" value="ABC_TRANSPORTER_1"/>
    <property type="match status" value="1"/>
</dbReference>
<evidence type="ECO:0000256" key="1">
    <source>
        <dbReference type="ARBA" id="ARBA00004128"/>
    </source>
</evidence>
<dbReference type="InterPro" id="IPR011527">
    <property type="entry name" value="ABC1_TM_dom"/>
</dbReference>
<evidence type="ECO:0000256" key="4">
    <source>
        <dbReference type="ARBA" id="ARBA00022692"/>
    </source>
</evidence>
<proteinExistence type="inferred from homology"/>
<feature type="transmembrane region" description="Helical" evidence="10">
    <location>
        <begin position="345"/>
        <end position="366"/>
    </location>
</feature>
<dbReference type="CDD" id="cd03244">
    <property type="entry name" value="ABCC_MRP_domain2"/>
    <property type="match status" value="1"/>
</dbReference>
<feature type="transmembrane region" description="Helical" evidence="10">
    <location>
        <begin position="124"/>
        <end position="142"/>
    </location>
</feature>
<dbReference type="PANTHER" id="PTHR24223:SF443">
    <property type="entry name" value="MULTIDRUG-RESISTANCE LIKE PROTEIN 1, ISOFORM I"/>
    <property type="match status" value="1"/>
</dbReference>
<evidence type="ECO:0000256" key="3">
    <source>
        <dbReference type="ARBA" id="ARBA00022448"/>
    </source>
</evidence>
<keyword evidence="3" id="KW-0813">Transport</keyword>
<keyword evidence="4 10" id="KW-0812">Transmembrane</keyword>
<reference evidence="14 15" key="1">
    <citation type="submission" date="2019-03" db="EMBL/GenBank/DDBJ databases">
        <authorList>
            <person name="Gaulin E."/>
            <person name="Dumas B."/>
        </authorList>
    </citation>
    <scope>NUCLEOTIDE SEQUENCE [LARGE SCALE GENOMIC DNA]</scope>
    <source>
        <strain evidence="14">CBS 568.67</strain>
    </source>
</reference>
<organism evidence="14 15">
    <name type="scientific">Aphanomyces stellatus</name>
    <dbReference type="NCBI Taxonomy" id="120398"/>
    <lineage>
        <taxon>Eukaryota</taxon>
        <taxon>Sar</taxon>
        <taxon>Stramenopiles</taxon>
        <taxon>Oomycota</taxon>
        <taxon>Saprolegniomycetes</taxon>
        <taxon>Saprolegniales</taxon>
        <taxon>Verrucalvaceae</taxon>
        <taxon>Aphanomyces</taxon>
    </lineage>
</organism>
<feature type="domain" description="ABC transmembrane type-1" evidence="12">
    <location>
        <begin position="83"/>
        <end position="368"/>
    </location>
</feature>
<keyword evidence="15" id="KW-1185">Reference proteome</keyword>
<dbReference type="FunFam" id="1.20.1560.10:FF:000063">
    <property type="entry name" value="Multidrug resistance protein ABC transporter"/>
    <property type="match status" value="1"/>
</dbReference>
<evidence type="ECO:0000256" key="2">
    <source>
        <dbReference type="ARBA" id="ARBA00009726"/>
    </source>
</evidence>
<dbReference type="OrthoDB" id="76143at2759"/>
<feature type="domain" description="ABC transporter" evidence="11">
    <location>
        <begin position="404"/>
        <end position="638"/>
    </location>
</feature>
<evidence type="ECO:0000313" key="14">
    <source>
        <dbReference type="EMBL" id="VFU01796.1"/>
    </source>
</evidence>
<dbReference type="InterPro" id="IPR027417">
    <property type="entry name" value="P-loop_NTPase"/>
</dbReference>
<evidence type="ECO:0000259" key="11">
    <source>
        <dbReference type="PROSITE" id="PS50893"/>
    </source>
</evidence>
<evidence type="ECO:0000313" key="15">
    <source>
        <dbReference type="Proteomes" id="UP000332933"/>
    </source>
</evidence>
<dbReference type="GO" id="GO:0140359">
    <property type="term" value="F:ABC-type transporter activity"/>
    <property type="evidence" value="ECO:0007669"/>
    <property type="project" value="InterPro"/>
</dbReference>
<gene>
    <name evidence="14" type="primary">Aste57867_25167</name>
    <name evidence="13" type="ORF">As57867_025089</name>
    <name evidence="14" type="ORF">ASTE57867_25167</name>
</gene>
<accession>A0A485LSK4</accession>
<dbReference type="Gene3D" id="3.40.50.300">
    <property type="entry name" value="P-loop containing nucleotide triphosphate hydrolases"/>
    <property type="match status" value="1"/>
</dbReference>